<reference evidence="2" key="1">
    <citation type="journal article" date="2014" name="Front. Microbiol.">
        <title>High frequency of phylogenetically diverse reductive dehalogenase-homologous genes in deep subseafloor sedimentary metagenomes.</title>
        <authorList>
            <person name="Kawai M."/>
            <person name="Futagami T."/>
            <person name="Toyoda A."/>
            <person name="Takaki Y."/>
            <person name="Nishi S."/>
            <person name="Hori S."/>
            <person name="Arai W."/>
            <person name="Tsubouchi T."/>
            <person name="Morono Y."/>
            <person name="Uchiyama I."/>
            <person name="Ito T."/>
            <person name="Fujiyama A."/>
            <person name="Inagaki F."/>
            <person name="Takami H."/>
        </authorList>
    </citation>
    <scope>NUCLEOTIDE SEQUENCE</scope>
    <source>
        <strain evidence="2">Expedition CK06-06</strain>
    </source>
</reference>
<dbReference type="Gene3D" id="3.40.930.10">
    <property type="entry name" value="Mannitol-specific EII, Chain A"/>
    <property type="match status" value="1"/>
</dbReference>
<protein>
    <recommendedName>
        <fullName evidence="1">PTS EIIA type-2 domain-containing protein</fullName>
    </recommendedName>
</protein>
<accession>X0TWP6</accession>
<dbReference type="PROSITE" id="PS51094">
    <property type="entry name" value="PTS_EIIA_TYPE_2"/>
    <property type="match status" value="1"/>
</dbReference>
<comment type="caution">
    <text evidence="2">The sequence shown here is derived from an EMBL/GenBank/DDBJ whole genome shotgun (WGS) entry which is preliminary data.</text>
</comment>
<gene>
    <name evidence="2" type="ORF">S01H1_29742</name>
</gene>
<name>X0TWP6_9ZZZZ</name>
<evidence type="ECO:0000259" key="1">
    <source>
        <dbReference type="PROSITE" id="PS51094"/>
    </source>
</evidence>
<dbReference type="PANTHER" id="PTHR47738">
    <property type="entry name" value="PTS SYSTEM FRUCTOSE-LIKE EIIA COMPONENT-RELATED"/>
    <property type="match status" value="1"/>
</dbReference>
<dbReference type="AlphaFoldDB" id="X0TWP6"/>
<dbReference type="InterPro" id="IPR051541">
    <property type="entry name" value="PTS_SugarTrans_NitroReg"/>
</dbReference>
<dbReference type="Pfam" id="PF00359">
    <property type="entry name" value="PTS_EIIA_2"/>
    <property type="match status" value="1"/>
</dbReference>
<dbReference type="CDD" id="cd00211">
    <property type="entry name" value="PTS_IIA_fru"/>
    <property type="match status" value="1"/>
</dbReference>
<feature type="domain" description="PTS EIIA type-2" evidence="1">
    <location>
        <begin position="5"/>
        <end position="141"/>
    </location>
</feature>
<dbReference type="EMBL" id="BARS01018268">
    <property type="protein sequence ID" value="GAF92562.1"/>
    <property type="molecule type" value="Genomic_DNA"/>
</dbReference>
<dbReference type="SUPFAM" id="SSF55804">
    <property type="entry name" value="Phoshotransferase/anion transport protein"/>
    <property type="match status" value="1"/>
</dbReference>
<evidence type="ECO:0000313" key="2">
    <source>
        <dbReference type="EMBL" id="GAF92562.1"/>
    </source>
</evidence>
<dbReference type="InterPro" id="IPR002178">
    <property type="entry name" value="PTS_EIIA_type-2_dom"/>
</dbReference>
<dbReference type="InterPro" id="IPR016152">
    <property type="entry name" value="PTrfase/Anion_transptr"/>
</dbReference>
<organism evidence="2">
    <name type="scientific">marine sediment metagenome</name>
    <dbReference type="NCBI Taxonomy" id="412755"/>
    <lineage>
        <taxon>unclassified sequences</taxon>
        <taxon>metagenomes</taxon>
        <taxon>ecological metagenomes</taxon>
    </lineage>
</organism>
<proteinExistence type="predicted"/>
<sequence>MKIHAFLKENNIFFDLEPGEKRHVLEEFVSALKKRGLISNEKVILEELLKRESLGSTGLEKGIAIPHALIENIDDPIVALALIKSGVNFDAVDQMPTYIILLLLGGKDNPGFQLRLIAHICRMVKETDFVEKAKKAESSHD</sequence>
<feature type="non-terminal residue" evidence="2">
    <location>
        <position position="141"/>
    </location>
</feature>